<organism evidence="5 6">
    <name type="scientific">Microbacter margulisiae</name>
    <dbReference type="NCBI Taxonomy" id="1350067"/>
    <lineage>
        <taxon>Bacteria</taxon>
        <taxon>Pseudomonadati</taxon>
        <taxon>Bacteroidota</taxon>
        <taxon>Bacteroidia</taxon>
        <taxon>Bacteroidales</taxon>
        <taxon>Porphyromonadaceae</taxon>
        <taxon>Microbacter</taxon>
    </lineage>
</organism>
<evidence type="ECO:0000313" key="5">
    <source>
        <dbReference type="EMBL" id="MBB3187266.1"/>
    </source>
</evidence>
<dbReference type="InterPro" id="IPR023346">
    <property type="entry name" value="Lysozyme-like_dom_sf"/>
</dbReference>
<gene>
    <name evidence="5" type="ORF">FHX64_001429</name>
</gene>
<dbReference type="Pfam" id="PF00497">
    <property type="entry name" value="SBP_bac_3"/>
    <property type="match status" value="1"/>
</dbReference>
<comment type="subcellular location">
    <subcellularLocation>
        <location evidence="1">Cell outer membrane</location>
        <topology evidence="1">Peripheral membrane protein</topology>
    </subcellularLocation>
</comment>
<keyword evidence="3" id="KW-0472">Membrane</keyword>
<dbReference type="SMART" id="SM00062">
    <property type="entry name" value="PBPb"/>
    <property type="match status" value="1"/>
</dbReference>
<dbReference type="GO" id="GO:0009279">
    <property type="term" value="C:cell outer membrane"/>
    <property type="evidence" value="ECO:0007669"/>
    <property type="project" value="UniProtKB-SubCell"/>
</dbReference>
<feature type="domain" description="Solute-binding protein family 3/N-terminal" evidence="4">
    <location>
        <begin position="31"/>
        <end position="256"/>
    </location>
</feature>
<name>A0A7W5H2C4_9PORP</name>
<dbReference type="InterPro" id="IPR001638">
    <property type="entry name" value="Solute-binding_3/MltF_N"/>
</dbReference>
<keyword evidence="3" id="KW-0998">Cell outer membrane</keyword>
<accession>A0A7W5H2C4</accession>
<dbReference type="InterPro" id="IPR008258">
    <property type="entry name" value="Transglycosylase_SLT_dom_1"/>
</dbReference>
<evidence type="ECO:0000256" key="2">
    <source>
        <dbReference type="ARBA" id="ARBA00022729"/>
    </source>
</evidence>
<evidence type="ECO:0000313" key="6">
    <source>
        <dbReference type="Proteomes" id="UP000544222"/>
    </source>
</evidence>
<proteinExistence type="predicted"/>
<dbReference type="SUPFAM" id="SSF53850">
    <property type="entry name" value="Periplasmic binding protein-like II"/>
    <property type="match status" value="1"/>
</dbReference>
<dbReference type="SUPFAM" id="SSF53955">
    <property type="entry name" value="Lysozyme-like"/>
    <property type="match status" value="1"/>
</dbReference>
<dbReference type="PANTHER" id="PTHR35936">
    <property type="entry name" value="MEMBRANE-BOUND LYTIC MUREIN TRANSGLYCOSYLASE F"/>
    <property type="match status" value="1"/>
</dbReference>
<dbReference type="Gene3D" id="3.40.190.10">
    <property type="entry name" value="Periplasmic binding protein-like II"/>
    <property type="match status" value="2"/>
</dbReference>
<evidence type="ECO:0000256" key="3">
    <source>
        <dbReference type="ARBA" id="ARBA00023237"/>
    </source>
</evidence>
<dbReference type="PANTHER" id="PTHR35936:SF32">
    <property type="entry name" value="MEMBRANE-BOUND LYTIC MUREIN TRANSGLYCOSYLASE F"/>
    <property type="match status" value="1"/>
</dbReference>
<evidence type="ECO:0000259" key="4">
    <source>
        <dbReference type="SMART" id="SM00062"/>
    </source>
</evidence>
<dbReference type="RefSeq" id="WP_183413049.1">
    <property type="nucleotide sequence ID" value="NZ_JACHYB010000001.1"/>
</dbReference>
<dbReference type="AlphaFoldDB" id="A0A7W5H2C4"/>
<protein>
    <submittedName>
        <fullName evidence="5">Membrane-bound lytic murein transglycosylase F</fullName>
    </submittedName>
</protein>
<keyword evidence="2" id="KW-0732">Signal</keyword>
<evidence type="ECO:0000256" key="1">
    <source>
        <dbReference type="ARBA" id="ARBA00004339"/>
    </source>
</evidence>
<reference evidence="5 6" key="1">
    <citation type="submission" date="2020-08" db="EMBL/GenBank/DDBJ databases">
        <title>Genomic Encyclopedia of Type Strains, Phase IV (KMG-IV): sequencing the most valuable type-strain genomes for metagenomic binning, comparative biology and taxonomic classification.</title>
        <authorList>
            <person name="Goeker M."/>
        </authorList>
    </citation>
    <scope>NUCLEOTIDE SEQUENCE [LARGE SCALE GENOMIC DNA]</scope>
    <source>
        <strain evidence="5 6">DSM 27471</strain>
    </source>
</reference>
<sequence length="445" mass="50127">MSMLLFVIGCQRKNTYHKPTDPFEKIIRRDTLNAIMLYGSSTYFIYKDQPMGYNYDLCQNLADSLGVKLNVVVAKSIDEAISMLKANKGDLIAVPVDLAYQYSKQLASTNVGETSTQVLVQQMGINALSDVTQLAGKTVYVISGSRYAERLNDLDNELGNTFKIKEVPDTTSIDSLIEMVAKGKIQYTVTSNKIAELNQNSISGLDTHLTVSFPQRSSWVTLSSDSTLIHHINAWYKEMTASGIDKNLYNKYISENNFFANKGIRIPKGAISPYDRIFQHYAKQLGWNWRLLAAQAYSESRFDPNCISWAGAEGLMQMMPNTAARFGVDGQAIFNPAQNVEAAVQYIKMLNMVFHSIPNQLERIKFILAAYHSGPGHVLDAMALAKKFGKNPHIWVGNVETFLKLKNQPQYYNDPVCHNGYINATQTINYVKDVFARFEAYLRHR</sequence>
<dbReference type="CDD" id="cd01009">
    <property type="entry name" value="PBP2_YfhD_N"/>
    <property type="match status" value="1"/>
</dbReference>
<dbReference type="Gene3D" id="1.10.530.10">
    <property type="match status" value="1"/>
</dbReference>
<dbReference type="Pfam" id="PF01464">
    <property type="entry name" value="SLT"/>
    <property type="match status" value="1"/>
</dbReference>
<dbReference type="EMBL" id="JACHYB010000001">
    <property type="protein sequence ID" value="MBB3187266.1"/>
    <property type="molecule type" value="Genomic_DNA"/>
</dbReference>
<dbReference type="Proteomes" id="UP000544222">
    <property type="component" value="Unassembled WGS sequence"/>
</dbReference>
<dbReference type="CDD" id="cd13403">
    <property type="entry name" value="MLTF-like"/>
    <property type="match status" value="1"/>
</dbReference>
<keyword evidence="6" id="KW-1185">Reference proteome</keyword>
<comment type="caution">
    <text evidence="5">The sequence shown here is derived from an EMBL/GenBank/DDBJ whole genome shotgun (WGS) entry which is preliminary data.</text>
</comment>